<dbReference type="InterPro" id="IPR000182">
    <property type="entry name" value="GNAT_dom"/>
</dbReference>
<dbReference type="Pfam" id="PF13527">
    <property type="entry name" value="Acetyltransf_9"/>
    <property type="match status" value="1"/>
</dbReference>
<dbReference type="PANTHER" id="PTHR37817">
    <property type="entry name" value="N-ACETYLTRANSFERASE EIS"/>
    <property type="match status" value="1"/>
</dbReference>
<dbReference type="AlphaFoldDB" id="A0A223CYC3"/>
<dbReference type="PROSITE" id="PS51186">
    <property type="entry name" value="GNAT"/>
    <property type="match status" value="1"/>
</dbReference>
<dbReference type="Proteomes" id="UP000214688">
    <property type="component" value="Chromosome"/>
</dbReference>
<dbReference type="InterPro" id="IPR051554">
    <property type="entry name" value="Acetyltransferase_Eis"/>
</dbReference>
<evidence type="ECO:0000313" key="2">
    <source>
        <dbReference type="EMBL" id="ASS74321.1"/>
    </source>
</evidence>
<dbReference type="SUPFAM" id="SSF55729">
    <property type="entry name" value="Acyl-CoA N-acyltransferases (Nat)"/>
    <property type="match status" value="1"/>
</dbReference>
<dbReference type="InterPro" id="IPR016181">
    <property type="entry name" value="Acyl_CoA_acyltransferase"/>
</dbReference>
<name>A0A223CYC3_9BACL</name>
<feature type="domain" description="N-acetyltransferase" evidence="1">
    <location>
        <begin position="5"/>
        <end position="157"/>
    </location>
</feature>
<keyword evidence="3" id="KW-1185">Reference proteome</keyword>
<dbReference type="GO" id="GO:0030649">
    <property type="term" value="P:aminoglycoside antibiotic catabolic process"/>
    <property type="evidence" value="ECO:0007669"/>
    <property type="project" value="TreeGrafter"/>
</dbReference>
<dbReference type="OrthoDB" id="9804948at2"/>
<accession>A0A223CYC3</accession>
<evidence type="ECO:0000259" key="1">
    <source>
        <dbReference type="PROSITE" id="PS51186"/>
    </source>
</evidence>
<reference evidence="2 3" key="1">
    <citation type="journal article" date="2015" name="Int. J. Syst. Evol. Microbiol.">
        <title>Tumebacillus algifaecis sp. nov., isolated from decomposing algal scum.</title>
        <authorList>
            <person name="Wu Y.F."/>
            <person name="Zhang B."/>
            <person name="Xing P."/>
            <person name="Wu Q.L."/>
            <person name="Liu S.J."/>
        </authorList>
    </citation>
    <scope>NUCLEOTIDE SEQUENCE [LARGE SCALE GENOMIC DNA]</scope>
    <source>
        <strain evidence="2 3">THMBR28</strain>
    </source>
</reference>
<gene>
    <name evidence="2" type="ORF">CIG75_04525</name>
</gene>
<dbReference type="RefSeq" id="WP_094235574.1">
    <property type="nucleotide sequence ID" value="NZ_CP022657.1"/>
</dbReference>
<dbReference type="EMBL" id="CP022657">
    <property type="protein sequence ID" value="ASS74321.1"/>
    <property type="molecule type" value="Genomic_DNA"/>
</dbReference>
<organism evidence="2 3">
    <name type="scientific">Tumebacillus algifaecis</name>
    <dbReference type="NCBI Taxonomy" id="1214604"/>
    <lineage>
        <taxon>Bacteria</taxon>
        <taxon>Bacillati</taxon>
        <taxon>Bacillota</taxon>
        <taxon>Bacilli</taxon>
        <taxon>Bacillales</taxon>
        <taxon>Alicyclobacillaceae</taxon>
        <taxon>Tumebacillus</taxon>
    </lineage>
</organism>
<protein>
    <recommendedName>
        <fullName evidence="1">N-acetyltransferase domain-containing protein</fullName>
    </recommendedName>
</protein>
<dbReference type="PANTHER" id="PTHR37817:SF1">
    <property type="entry name" value="N-ACETYLTRANSFERASE EIS"/>
    <property type="match status" value="1"/>
</dbReference>
<evidence type="ECO:0000313" key="3">
    <source>
        <dbReference type="Proteomes" id="UP000214688"/>
    </source>
</evidence>
<dbReference type="KEGG" id="tab:CIG75_04525"/>
<proteinExistence type="predicted"/>
<dbReference type="GO" id="GO:0034069">
    <property type="term" value="F:aminoglycoside N-acetyltransferase activity"/>
    <property type="evidence" value="ECO:0007669"/>
    <property type="project" value="TreeGrafter"/>
</dbReference>
<sequence length="292" mass="33102">MSQLEFLHSYSDQSAQRASLIGLFQSAFGIPPEFFADLLEKGFWNPSYRPLSFFAEGNAVANISLFDFPIRLEGKTVRAAGIQSVMTHPDHRGQGLIRRLFDELFQRCEAQYELFFLYARDHEMYEKFGFRLVPQSHFCCDNITRAPDSFTPLRALNVHNAEDSRLLKNLFATRRPVSDVLGPINHSSSFFFALLADAEIEIAYLPDQAAAIAYSLQDGVLHLYDIVSQQIPSLAVILSCLPTAVERVEVYFTPDQLQTEYTALELTTDAKLMVRGSFPERLIFQPPPTAEF</sequence>
<dbReference type="CDD" id="cd04301">
    <property type="entry name" value="NAT_SF"/>
    <property type="match status" value="1"/>
</dbReference>
<dbReference type="Gene3D" id="3.40.630.30">
    <property type="match status" value="1"/>
</dbReference>